<dbReference type="Proteomes" id="UP001165083">
    <property type="component" value="Unassembled WGS sequence"/>
</dbReference>
<dbReference type="InterPro" id="IPR028160">
    <property type="entry name" value="Slx9-like"/>
</dbReference>
<name>A0A9W6TFR7_9STRA</name>
<evidence type="ECO:0000256" key="6">
    <source>
        <dbReference type="ARBA" id="ARBA00022729"/>
    </source>
</evidence>
<gene>
    <name evidence="14" type="ORF">Plil01_000243800</name>
</gene>
<dbReference type="InterPro" id="IPR050430">
    <property type="entry name" value="Peptidase_S1"/>
</dbReference>
<dbReference type="PROSITE" id="PS00135">
    <property type="entry name" value="TRYPSIN_SER"/>
    <property type="match status" value="1"/>
</dbReference>
<keyword evidence="10" id="KW-0539">Nucleus</keyword>
<dbReference type="AlphaFoldDB" id="A0A9W6TFR7"/>
<proteinExistence type="inferred from homology"/>
<dbReference type="GO" id="GO:0005576">
    <property type="term" value="C:extracellular region"/>
    <property type="evidence" value="ECO:0007669"/>
    <property type="project" value="UniProtKB-SubCell"/>
</dbReference>
<dbReference type="PROSITE" id="PS00134">
    <property type="entry name" value="TRYPSIN_HIS"/>
    <property type="match status" value="1"/>
</dbReference>
<feature type="region of interest" description="Disordered" evidence="12">
    <location>
        <begin position="502"/>
        <end position="531"/>
    </location>
</feature>
<comment type="similarity">
    <text evidence="4">Belongs to the SLX9 family.</text>
</comment>
<evidence type="ECO:0000256" key="10">
    <source>
        <dbReference type="ARBA" id="ARBA00023242"/>
    </source>
</evidence>
<comment type="caution">
    <text evidence="14">The sequence shown here is derived from an EMBL/GenBank/DDBJ whole genome shotgun (WGS) entry which is preliminary data.</text>
</comment>
<dbReference type="EMBL" id="BSXW01000087">
    <property type="protein sequence ID" value="GMF11763.1"/>
    <property type="molecule type" value="Genomic_DNA"/>
</dbReference>
<keyword evidence="11" id="KW-0720">Serine protease</keyword>
<evidence type="ECO:0000256" key="7">
    <source>
        <dbReference type="ARBA" id="ARBA00023026"/>
    </source>
</evidence>
<evidence type="ECO:0000313" key="15">
    <source>
        <dbReference type="Proteomes" id="UP001165083"/>
    </source>
</evidence>
<evidence type="ECO:0000256" key="2">
    <source>
        <dbReference type="ARBA" id="ARBA00004613"/>
    </source>
</evidence>
<comment type="similarity">
    <text evidence="3">Belongs to the peptidase S1 family.</text>
</comment>
<evidence type="ECO:0000256" key="4">
    <source>
        <dbReference type="ARBA" id="ARBA00011022"/>
    </source>
</evidence>
<keyword evidence="9" id="KW-0325">Glycoprotein</keyword>
<dbReference type="Gene3D" id="2.40.10.10">
    <property type="entry name" value="Trypsin-like serine proteases"/>
    <property type="match status" value="1"/>
</dbReference>
<dbReference type="PRINTS" id="PR00722">
    <property type="entry name" value="CHYMOTRYPSIN"/>
</dbReference>
<evidence type="ECO:0000256" key="8">
    <source>
        <dbReference type="ARBA" id="ARBA00023157"/>
    </source>
</evidence>
<dbReference type="InterPro" id="IPR018114">
    <property type="entry name" value="TRYPSIN_HIS"/>
</dbReference>
<dbReference type="PANTHER" id="PTHR24276:SF98">
    <property type="entry name" value="FI18310P1-RELATED"/>
    <property type="match status" value="1"/>
</dbReference>
<keyword evidence="11" id="KW-0645">Protease</keyword>
<dbReference type="InterPro" id="IPR043504">
    <property type="entry name" value="Peptidase_S1_PA_chymotrypsin"/>
</dbReference>
<evidence type="ECO:0000313" key="14">
    <source>
        <dbReference type="EMBL" id="GMF11763.1"/>
    </source>
</evidence>
<dbReference type="InterPro" id="IPR001254">
    <property type="entry name" value="Trypsin_dom"/>
</dbReference>
<dbReference type="SMART" id="SM00020">
    <property type="entry name" value="Tryp_SPc"/>
    <property type="match status" value="1"/>
</dbReference>
<evidence type="ECO:0000256" key="9">
    <source>
        <dbReference type="ARBA" id="ARBA00023180"/>
    </source>
</evidence>
<accession>A0A9W6TFR7</accession>
<dbReference type="GO" id="GO:0000462">
    <property type="term" value="P:maturation of SSU-rRNA from tricistronic rRNA transcript (SSU-rRNA, 5.8S rRNA, LSU-rRNA)"/>
    <property type="evidence" value="ECO:0007669"/>
    <property type="project" value="InterPro"/>
</dbReference>
<dbReference type="GO" id="GO:0030688">
    <property type="term" value="C:preribosome, small subunit precursor"/>
    <property type="evidence" value="ECO:0007669"/>
    <property type="project" value="InterPro"/>
</dbReference>
<keyword evidence="7" id="KW-0843">Virulence</keyword>
<keyword evidence="6" id="KW-0732">Signal</keyword>
<evidence type="ECO:0000256" key="12">
    <source>
        <dbReference type="SAM" id="MobiDB-lite"/>
    </source>
</evidence>
<dbReference type="PROSITE" id="PS50240">
    <property type="entry name" value="TRYPSIN_DOM"/>
    <property type="match status" value="1"/>
</dbReference>
<dbReference type="Pfam" id="PF00089">
    <property type="entry name" value="Trypsin"/>
    <property type="match status" value="1"/>
</dbReference>
<dbReference type="InterPro" id="IPR009003">
    <property type="entry name" value="Peptidase_S1_PA"/>
</dbReference>
<dbReference type="GO" id="GO:0006508">
    <property type="term" value="P:proteolysis"/>
    <property type="evidence" value="ECO:0007669"/>
    <property type="project" value="UniProtKB-KW"/>
</dbReference>
<feature type="region of interest" description="Disordered" evidence="12">
    <location>
        <begin position="458"/>
        <end position="483"/>
    </location>
</feature>
<keyword evidence="8" id="KW-1015">Disulfide bond</keyword>
<reference evidence="14" key="1">
    <citation type="submission" date="2023-04" db="EMBL/GenBank/DDBJ databases">
        <title>Phytophthora lilii NBRC 32176.</title>
        <authorList>
            <person name="Ichikawa N."/>
            <person name="Sato H."/>
            <person name="Tonouchi N."/>
        </authorList>
    </citation>
    <scope>NUCLEOTIDE SEQUENCE</scope>
    <source>
        <strain evidence="14">NBRC 32176</strain>
    </source>
</reference>
<feature type="compositionally biased region" description="Basic residues" evidence="12">
    <location>
        <begin position="581"/>
        <end position="597"/>
    </location>
</feature>
<dbReference type="Pfam" id="PF15341">
    <property type="entry name" value="SLX9"/>
    <property type="match status" value="1"/>
</dbReference>
<dbReference type="FunFam" id="2.40.10.10:FF:000156">
    <property type="entry name" value="MIP06385p"/>
    <property type="match status" value="1"/>
</dbReference>
<dbReference type="InterPro" id="IPR033116">
    <property type="entry name" value="TRYPSIN_SER"/>
</dbReference>
<dbReference type="PANTHER" id="PTHR24276">
    <property type="entry name" value="POLYSERASE-RELATED"/>
    <property type="match status" value="1"/>
</dbReference>
<feature type="region of interest" description="Disordered" evidence="12">
    <location>
        <begin position="572"/>
        <end position="597"/>
    </location>
</feature>
<evidence type="ECO:0000256" key="1">
    <source>
        <dbReference type="ARBA" id="ARBA00004604"/>
    </source>
</evidence>
<dbReference type="GO" id="GO:0004252">
    <property type="term" value="F:serine-type endopeptidase activity"/>
    <property type="evidence" value="ECO:0007669"/>
    <property type="project" value="InterPro"/>
</dbReference>
<dbReference type="InterPro" id="IPR001314">
    <property type="entry name" value="Peptidase_S1A"/>
</dbReference>
<dbReference type="GO" id="GO:0005730">
    <property type="term" value="C:nucleolus"/>
    <property type="evidence" value="ECO:0007669"/>
    <property type="project" value="UniProtKB-SubCell"/>
</dbReference>
<feature type="domain" description="Peptidase S1" evidence="13">
    <location>
        <begin position="163"/>
        <end position="422"/>
    </location>
</feature>
<comment type="subcellular location">
    <subcellularLocation>
        <location evidence="1">Nucleus</location>
        <location evidence="1">Nucleolus</location>
    </subcellularLocation>
    <subcellularLocation>
        <location evidence="2">Secreted</location>
    </subcellularLocation>
</comment>
<organism evidence="14 15">
    <name type="scientific">Phytophthora lilii</name>
    <dbReference type="NCBI Taxonomy" id="2077276"/>
    <lineage>
        <taxon>Eukaryota</taxon>
        <taxon>Sar</taxon>
        <taxon>Stramenopiles</taxon>
        <taxon>Oomycota</taxon>
        <taxon>Peronosporomycetes</taxon>
        <taxon>Peronosporales</taxon>
        <taxon>Peronosporaceae</taxon>
        <taxon>Phytophthora</taxon>
    </lineage>
</organism>
<dbReference type="OrthoDB" id="10051896at2759"/>
<dbReference type="CDD" id="cd00190">
    <property type="entry name" value="Tryp_SPc"/>
    <property type="match status" value="1"/>
</dbReference>
<feature type="compositionally biased region" description="Polar residues" evidence="12">
    <location>
        <begin position="473"/>
        <end position="482"/>
    </location>
</feature>
<keyword evidence="11" id="KW-0378">Hydrolase</keyword>
<protein>
    <submittedName>
        <fullName evidence="14">Unnamed protein product</fullName>
    </submittedName>
</protein>
<dbReference type="SUPFAM" id="SSF50494">
    <property type="entry name" value="Trypsin-like serine proteases"/>
    <property type="match status" value="1"/>
</dbReference>
<evidence type="ECO:0000259" key="13">
    <source>
        <dbReference type="PROSITE" id="PS50240"/>
    </source>
</evidence>
<keyword evidence="15" id="KW-1185">Reference proteome</keyword>
<keyword evidence="5" id="KW-0964">Secreted</keyword>
<dbReference type="GO" id="GO:0030686">
    <property type="term" value="C:90S preribosome"/>
    <property type="evidence" value="ECO:0007669"/>
    <property type="project" value="InterPro"/>
</dbReference>
<evidence type="ECO:0000256" key="5">
    <source>
        <dbReference type="ARBA" id="ARBA00022525"/>
    </source>
</evidence>
<evidence type="ECO:0000256" key="11">
    <source>
        <dbReference type="RuleBase" id="RU363034"/>
    </source>
</evidence>
<evidence type="ECO:0000256" key="3">
    <source>
        <dbReference type="ARBA" id="ARBA00007664"/>
    </source>
</evidence>
<sequence length="662" mass="70422">MYIVDDLALALGSANGSRITVESKYENLAYIYEVMSVTHCTEEFEEGWFPRREITQQWLNDPPVEPNRQQAQLLVEKLALKASECVCRRPHSPTFFTSNTANMFIAGLVRLAALAAALAANANGQQAFDGNNLPSKLNYQEYLSQFGTDKDSSDSTGIKPFVILGGGVVPPGTKTYTTGVRPTANGTDFCGGSLITPTHVLTAAHCMAGDIQYVSVGTHFLSGTEDGEQIKVVRKTRHPKYASETNSYDFLVLELEKASSFPPVALAKSDDSDVAAGGNATVMGWGAVAQGGVQSNELLRVDVPLVNNTACAKKLDVDATMLCAGGELDMDSCQGDSGGPLILEQPTEDVLIGVVSWGNGCGRAGYPGLNHHNIKLTQPLENSLSASRAPLVARSSTVSVAHGYIEMATSSICTNQNVPFDWHAHDQPTAAATCPAAVRAAPAPLPAAPSARNLMARQQRKKARAHGVAARSKANSSDQQTPKPVDALGAAAVAATFGDDAADDAAPVDNEAEDDAADAQSLSRGQRKRLKRRAAFMRKMGLVSRVQQDAASSAKTKESGVFADLEELQSSLFQADEQKPTGKKAAGKKKPLSGRQRQKLAVRELGQLKAVQTHSSFKSDPFAAIQAHLQNTVVQANHELLQKTEAAKKKRAGGADKMDVEA</sequence>